<proteinExistence type="inferred from homology"/>
<evidence type="ECO:0000256" key="4">
    <source>
        <dbReference type="ARBA" id="ARBA00023002"/>
    </source>
</evidence>
<evidence type="ECO:0000259" key="9">
    <source>
        <dbReference type="Pfam" id="PF07732"/>
    </source>
</evidence>
<dbReference type="InterPro" id="IPR002355">
    <property type="entry name" value="Cu_oxidase_Cu_BS"/>
</dbReference>
<reference evidence="10 11" key="1">
    <citation type="submission" date="2019-06" db="EMBL/GenBank/DDBJ databases">
        <title>Wine fermentation using esterase from Monascus purpureus.</title>
        <authorList>
            <person name="Geng C."/>
            <person name="Zhang Y."/>
        </authorList>
    </citation>
    <scope>NUCLEOTIDE SEQUENCE [LARGE SCALE GENOMIC DNA]</scope>
    <source>
        <strain evidence="10">HQ1</strain>
    </source>
</reference>
<dbReference type="GO" id="GO:0005507">
    <property type="term" value="F:copper ion binding"/>
    <property type="evidence" value="ECO:0007669"/>
    <property type="project" value="InterPro"/>
</dbReference>
<dbReference type="STRING" id="5098.A0A507QJ44"/>
<dbReference type="FunFam" id="2.60.40.420:FF:000036">
    <property type="entry name" value="L-ascorbate oxidase"/>
    <property type="match status" value="1"/>
</dbReference>
<protein>
    <recommendedName>
        <fullName evidence="12">Multicopper oxidase</fullName>
    </recommendedName>
</protein>
<feature type="domain" description="Plastocyanin-like" evidence="7">
    <location>
        <begin position="129"/>
        <end position="328"/>
    </location>
</feature>
<organism evidence="10 11">
    <name type="scientific">Monascus purpureus</name>
    <name type="common">Red mold</name>
    <name type="synonym">Monascus anka</name>
    <dbReference type="NCBI Taxonomy" id="5098"/>
    <lineage>
        <taxon>Eukaryota</taxon>
        <taxon>Fungi</taxon>
        <taxon>Dikarya</taxon>
        <taxon>Ascomycota</taxon>
        <taxon>Pezizomycotina</taxon>
        <taxon>Eurotiomycetes</taxon>
        <taxon>Eurotiomycetidae</taxon>
        <taxon>Eurotiales</taxon>
        <taxon>Aspergillaceae</taxon>
        <taxon>Monascus</taxon>
    </lineage>
</organism>
<feature type="domain" description="Plastocyanin-like" evidence="8">
    <location>
        <begin position="415"/>
        <end position="536"/>
    </location>
</feature>
<keyword evidence="3" id="KW-0732">Signal</keyword>
<keyword evidence="2" id="KW-0479">Metal-binding</keyword>
<dbReference type="Pfam" id="PF07732">
    <property type="entry name" value="Cu-oxidase_3"/>
    <property type="match status" value="1"/>
</dbReference>
<evidence type="ECO:0008006" key="12">
    <source>
        <dbReference type="Google" id="ProtNLM"/>
    </source>
</evidence>
<name>A0A507QJ44_MONPU</name>
<dbReference type="InterPro" id="IPR045087">
    <property type="entry name" value="Cu-oxidase_fam"/>
</dbReference>
<dbReference type="SUPFAM" id="SSF49503">
    <property type="entry name" value="Cupredoxins"/>
    <property type="match status" value="3"/>
</dbReference>
<comment type="caution">
    <text evidence="10">The sequence shown here is derived from an EMBL/GenBank/DDBJ whole genome shotgun (WGS) entry which is preliminary data.</text>
</comment>
<evidence type="ECO:0000259" key="8">
    <source>
        <dbReference type="Pfam" id="PF07731"/>
    </source>
</evidence>
<dbReference type="CDD" id="cd13876">
    <property type="entry name" value="CuRO_2_Abr2_like"/>
    <property type="match status" value="1"/>
</dbReference>
<accession>A0A507QJ44</accession>
<feature type="domain" description="Plastocyanin-like" evidence="9">
    <location>
        <begin position="1"/>
        <end position="100"/>
    </location>
</feature>
<evidence type="ECO:0000256" key="1">
    <source>
        <dbReference type="ARBA" id="ARBA00010609"/>
    </source>
</evidence>
<dbReference type="GO" id="GO:0052716">
    <property type="term" value="F:hydroquinone:oxygen oxidoreductase activity"/>
    <property type="evidence" value="ECO:0007669"/>
    <property type="project" value="UniProtKB-ARBA"/>
</dbReference>
<dbReference type="CDD" id="cd13850">
    <property type="entry name" value="CuRO_1_Abr2_like"/>
    <property type="match status" value="1"/>
</dbReference>
<keyword evidence="5" id="KW-0186">Copper</keyword>
<dbReference type="AlphaFoldDB" id="A0A507QJ44"/>
<keyword evidence="6" id="KW-0325">Glycoprotein</keyword>
<gene>
    <name evidence="10" type="ORF">MPDQ_003342</name>
</gene>
<keyword evidence="4" id="KW-0560">Oxidoreductase</keyword>
<keyword evidence="11" id="KW-1185">Reference proteome</keyword>
<comment type="similarity">
    <text evidence="1">Belongs to the multicopper oxidase family.</text>
</comment>
<dbReference type="CDD" id="cd13898">
    <property type="entry name" value="CuRO_3_Abr2_like"/>
    <property type="match status" value="1"/>
</dbReference>
<dbReference type="Proteomes" id="UP000319663">
    <property type="component" value="Unassembled WGS sequence"/>
</dbReference>
<dbReference type="PROSITE" id="PS00080">
    <property type="entry name" value="MULTICOPPER_OXIDASE2"/>
    <property type="match status" value="1"/>
</dbReference>
<evidence type="ECO:0000256" key="3">
    <source>
        <dbReference type="ARBA" id="ARBA00022729"/>
    </source>
</evidence>
<dbReference type="Pfam" id="PF07731">
    <property type="entry name" value="Cu-oxidase_2"/>
    <property type="match status" value="1"/>
</dbReference>
<dbReference type="InterPro" id="IPR001117">
    <property type="entry name" value="Cu-oxidase_2nd"/>
</dbReference>
<dbReference type="InterPro" id="IPR011706">
    <property type="entry name" value="Cu-oxidase_C"/>
</dbReference>
<evidence type="ECO:0000256" key="2">
    <source>
        <dbReference type="ARBA" id="ARBA00022723"/>
    </source>
</evidence>
<evidence type="ECO:0000259" key="7">
    <source>
        <dbReference type="Pfam" id="PF00394"/>
    </source>
</evidence>
<sequence>MILTNGQFPAPTLRLKQGDDVEVLVNNSLPFSTTVHFHGIEQLGTPWSDGVPGLSQLAIEPGDLFLYKWNANNHGIYWYHAHRRGQIDDGLYGALYIQPDDSVERPFSSIADSNSTELQAMLDAETDTQPVMLSDWLQFTSGEVWEYEQETGLDAHCVTSLLINGKGSVQCLPQDTINTWTTDTQKTILNGSSLTDMACVPATNILLQGNYEHNYSAVPQGLFSGCEPSQGPTEVFEVDPSKGYVSWDLISAASLISYAFSIDQHPVYVYAIDGRYINPMLVEAIEISSGSRYSILVPLDQPAGNYSIRLVNAGVNQIINTTAVLSYTTLDASQASPPSQPYIDIVANLTTSNATYLDETQVVPFPVETPAASDQVAGTFILTISHFNASYLWTLGNSSYELKYEDSQPLLFNTTSIPSYLTISTQNGSWIDLIFFVNNSDAIQPPHPIHKHSNRYFVIGQGDGMWNWSSVAEAQQYIPNSFNFDNPQIRDTFRTLTATGPNWMAVRYQVVNPGAFLLHCHIQDHLSGGMALALLDGVDVWPAIPEEYQPGNNGGV</sequence>
<dbReference type="PANTHER" id="PTHR11709">
    <property type="entry name" value="MULTI-COPPER OXIDASE"/>
    <property type="match status" value="1"/>
</dbReference>
<dbReference type="EMBL" id="VIFY01000210">
    <property type="protein sequence ID" value="TQB68518.1"/>
    <property type="molecule type" value="Genomic_DNA"/>
</dbReference>
<dbReference type="PROSITE" id="PS00079">
    <property type="entry name" value="MULTICOPPER_OXIDASE1"/>
    <property type="match status" value="1"/>
</dbReference>
<dbReference type="InterPro" id="IPR008972">
    <property type="entry name" value="Cupredoxin"/>
</dbReference>
<dbReference type="PANTHER" id="PTHR11709:SF488">
    <property type="entry name" value="LACCASE-RELATED"/>
    <property type="match status" value="1"/>
</dbReference>
<evidence type="ECO:0000256" key="5">
    <source>
        <dbReference type="ARBA" id="ARBA00023008"/>
    </source>
</evidence>
<dbReference type="GO" id="GO:0042440">
    <property type="term" value="P:pigment metabolic process"/>
    <property type="evidence" value="ECO:0007669"/>
    <property type="project" value="UniProtKB-ARBA"/>
</dbReference>
<dbReference type="InterPro" id="IPR033138">
    <property type="entry name" value="Cu_oxidase_CS"/>
</dbReference>
<evidence type="ECO:0000313" key="11">
    <source>
        <dbReference type="Proteomes" id="UP000319663"/>
    </source>
</evidence>
<dbReference type="Gene3D" id="2.60.40.420">
    <property type="entry name" value="Cupredoxins - blue copper proteins"/>
    <property type="match status" value="3"/>
</dbReference>
<evidence type="ECO:0000313" key="10">
    <source>
        <dbReference type="EMBL" id="TQB68518.1"/>
    </source>
</evidence>
<dbReference type="Pfam" id="PF00394">
    <property type="entry name" value="Cu-oxidase"/>
    <property type="match status" value="1"/>
</dbReference>
<dbReference type="InterPro" id="IPR011707">
    <property type="entry name" value="Cu-oxidase-like_N"/>
</dbReference>
<evidence type="ECO:0000256" key="6">
    <source>
        <dbReference type="ARBA" id="ARBA00023180"/>
    </source>
</evidence>